<dbReference type="InterPro" id="IPR011856">
    <property type="entry name" value="tRNA_endonuc-like_dom_sf"/>
</dbReference>
<evidence type="ECO:0000313" key="3">
    <source>
        <dbReference type="Proteomes" id="UP000618931"/>
    </source>
</evidence>
<keyword evidence="2" id="KW-0540">Nuclease</keyword>
<keyword evidence="2" id="KW-0255">Endonuclease</keyword>
<evidence type="ECO:0000313" key="2">
    <source>
        <dbReference type="EMBL" id="MBF9223875.1"/>
    </source>
</evidence>
<feature type="domain" description="TnsA endonuclease N-terminal" evidence="1">
    <location>
        <begin position="45"/>
        <end position="124"/>
    </location>
</feature>
<keyword evidence="2" id="KW-0378">Hydrolase</keyword>
<reference evidence="2 3" key="1">
    <citation type="submission" date="2020-11" db="EMBL/GenBank/DDBJ databases">
        <authorList>
            <person name="Kim M.K."/>
        </authorList>
    </citation>
    <scope>NUCLEOTIDE SEQUENCE [LARGE SCALE GENOMIC DNA]</scope>
    <source>
        <strain evidence="2 3">BT662</strain>
    </source>
</reference>
<accession>A0ABS0IAA7</accession>
<dbReference type="RefSeq" id="WP_196295300.1">
    <property type="nucleotide sequence ID" value="NZ_JADQDM010000020.1"/>
</dbReference>
<dbReference type="Proteomes" id="UP000618931">
    <property type="component" value="Unassembled WGS sequence"/>
</dbReference>
<protein>
    <submittedName>
        <fullName evidence="2">TnsA endonuclease N-terminal domain-containing protein</fullName>
    </submittedName>
</protein>
<dbReference type="InterPro" id="IPR014833">
    <property type="entry name" value="TnsA_N"/>
</dbReference>
<comment type="caution">
    <text evidence="2">The sequence shown here is derived from an EMBL/GenBank/DDBJ whole genome shotgun (WGS) entry which is preliminary data.</text>
</comment>
<dbReference type="Gene3D" id="3.40.1350.10">
    <property type="match status" value="1"/>
</dbReference>
<dbReference type="GO" id="GO:0004519">
    <property type="term" value="F:endonuclease activity"/>
    <property type="evidence" value="ECO:0007669"/>
    <property type="project" value="UniProtKB-KW"/>
</dbReference>
<gene>
    <name evidence="2" type="ORF">I2H31_22430</name>
</gene>
<sequence>MMKPVRKIGMTYRSLSAIQPSGKNGTLVRAESALERDACCLLEFDPAVVEYVEQPLTIQYTEEGRSRRYTPDFFVRYAAGRPARLIEIKYAKDLQASQALFASRFLAAQQHAEAAGWQFRIWTEVEIQTPYLKNAKFLLRFRAPVLFAQPEHCFLLLELVARLERTTPAELLRVASDKPEKQAVLLPVLWHLVSTAQLGCDLSVALTTHSPIWSLHNPISFSHG</sequence>
<dbReference type="Pfam" id="PF08722">
    <property type="entry name" value="Tn7_TnsA-like_N"/>
    <property type="match status" value="1"/>
</dbReference>
<proteinExistence type="predicted"/>
<organism evidence="2 3">
    <name type="scientific">Hymenobacter ruricola</name>
    <dbReference type="NCBI Taxonomy" id="2791023"/>
    <lineage>
        <taxon>Bacteria</taxon>
        <taxon>Pseudomonadati</taxon>
        <taxon>Bacteroidota</taxon>
        <taxon>Cytophagia</taxon>
        <taxon>Cytophagales</taxon>
        <taxon>Hymenobacteraceae</taxon>
        <taxon>Hymenobacter</taxon>
    </lineage>
</organism>
<dbReference type="EMBL" id="JADQDM010000020">
    <property type="protein sequence ID" value="MBF9223875.1"/>
    <property type="molecule type" value="Genomic_DNA"/>
</dbReference>
<keyword evidence="3" id="KW-1185">Reference proteome</keyword>
<evidence type="ECO:0000259" key="1">
    <source>
        <dbReference type="Pfam" id="PF08722"/>
    </source>
</evidence>
<name>A0ABS0IAA7_9BACT</name>